<feature type="compositionally biased region" description="Acidic residues" evidence="1">
    <location>
        <begin position="127"/>
        <end position="138"/>
    </location>
</feature>
<feature type="region of interest" description="Disordered" evidence="1">
    <location>
        <begin position="125"/>
        <end position="149"/>
    </location>
</feature>
<organism evidence="2 3">
    <name type="scientific">Paxillus involutus ATCC 200175</name>
    <dbReference type="NCBI Taxonomy" id="664439"/>
    <lineage>
        <taxon>Eukaryota</taxon>
        <taxon>Fungi</taxon>
        <taxon>Dikarya</taxon>
        <taxon>Basidiomycota</taxon>
        <taxon>Agaricomycotina</taxon>
        <taxon>Agaricomycetes</taxon>
        <taxon>Agaricomycetidae</taxon>
        <taxon>Boletales</taxon>
        <taxon>Paxilineae</taxon>
        <taxon>Paxillaceae</taxon>
        <taxon>Paxillus</taxon>
    </lineage>
</organism>
<gene>
    <name evidence="2" type="ORF">PAXINDRAFT_14988</name>
</gene>
<keyword evidence="3" id="KW-1185">Reference proteome</keyword>
<dbReference type="HOGENOM" id="CLU_1431287_0_0_1"/>
<sequence length="230" mass="26347">MDLGNMLRNPPEGDERSLIADHIVPTIARLQAECPLSMATMFSKEVLDMYSLPTEFLCSDLAASDRFFQSIIFNTFAMNERENLLWAPCHKHSSNLPPVALHQITFMELQTPMDFEVSREYIPPLSDVEDDNEGDDYDSNGNQPECGMPTPCHTILTNYNRTHRLNRQRSVPKDHYAKLAWTEKERTLAEAGIVITSIDDLKSKLSNFYEGGRKKSQDAYLRVPMDQMQR</sequence>
<reference evidence="2 3" key="1">
    <citation type="submission" date="2014-06" db="EMBL/GenBank/DDBJ databases">
        <authorList>
            <consortium name="DOE Joint Genome Institute"/>
            <person name="Kuo A."/>
            <person name="Kohler A."/>
            <person name="Nagy L.G."/>
            <person name="Floudas D."/>
            <person name="Copeland A."/>
            <person name="Barry K.W."/>
            <person name="Cichocki N."/>
            <person name="Veneault-Fourrey C."/>
            <person name="LaButti K."/>
            <person name="Lindquist E.A."/>
            <person name="Lipzen A."/>
            <person name="Lundell T."/>
            <person name="Morin E."/>
            <person name="Murat C."/>
            <person name="Sun H."/>
            <person name="Tunlid A."/>
            <person name="Henrissat B."/>
            <person name="Grigoriev I.V."/>
            <person name="Hibbett D.S."/>
            <person name="Martin F."/>
            <person name="Nordberg H.P."/>
            <person name="Cantor M.N."/>
            <person name="Hua S.X."/>
        </authorList>
    </citation>
    <scope>NUCLEOTIDE SEQUENCE [LARGE SCALE GENOMIC DNA]</scope>
    <source>
        <strain evidence="2 3">ATCC 200175</strain>
    </source>
</reference>
<dbReference type="Proteomes" id="UP000053647">
    <property type="component" value="Unassembled WGS sequence"/>
</dbReference>
<proteinExistence type="predicted"/>
<name>A0A0C9TX70_PAXIN</name>
<evidence type="ECO:0000313" key="2">
    <source>
        <dbReference type="EMBL" id="KIJ12217.1"/>
    </source>
</evidence>
<dbReference type="AlphaFoldDB" id="A0A0C9TX70"/>
<dbReference type="EMBL" id="KN819367">
    <property type="protein sequence ID" value="KIJ12217.1"/>
    <property type="molecule type" value="Genomic_DNA"/>
</dbReference>
<evidence type="ECO:0000313" key="3">
    <source>
        <dbReference type="Proteomes" id="UP000053647"/>
    </source>
</evidence>
<accession>A0A0C9TX70</accession>
<dbReference type="OrthoDB" id="2690740at2759"/>
<reference evidence="3" key="2">
    <citation type="submission" date="2015-01" db="EMBL/GenBank/DDBJ databases">
        <title>Evolutionary Origins and Diversification of the Mycorrhizal Mutualists.</title>
        <authorList>
            <consortium name="DOE Joint Genome Institute"/>
            <consortium name="Mycorrhizal Genomics Consortium"/>
            <person name="Kohler A."/>
            <person name="Kuo A."/>
            <person name="Nagy L.G."/>
            <person name="Floudas D."/>
            <person name="Copeland A."/>
            <person name="Barry K.W."/>
            <person name="Cichocki N."/>
            <person name="Veneault-Fourrey C."/>
            <person name="LaButti K."/>
            <person name="Lindquist E.A."/>
            <person name="Lipzen A."/>
            <person name="Lundell T."/>
            <person name="Morin E."/>
            <person name="Murat C."/>
            <person name="Riley R."/>
            <person name="Ohm R."/>
            <person name="Sun H."/>
            <person name="Tunlid A."/>
            <person name="Henrissat B."/>
            <person name="Grigoriev I.V."/>
            <person name="Hibbett D.S."/>
            <person name="Martin F."/>
        </authorList>
    </citation>
    <scope>NUCLEOTIDE SEQUENCE [LARGE SCALE GENOMIC DNA]</scope>
    <source>
        <strain evidence="3">ATCC 200175</strain>
    </source>
</reference>
<evidence type="ECO:0000256" key="1">
    <source>
        <dbReference type="SAM" id="MobiDB-lite"/>
    </source>
</evidence>
<protein>
    <submittedName>
        <fullName evidence="2">Unplaced genomic scaffold PAXINscaffold_45, whole genome shotgun sequence</fullName>
    </submittedName>
</protein>